<dbReference type="AlphaFoldDB" id="A0A4P9XA19"/>
<dbReference type="Gene3D" id="1.10.510.10">
    <property type="entry name" value="Transferase(Phosphotransferase) domain 1"/>
    <property type="match status" value="1"/>
</dbReference>
<keyword evidence="3" id="KW-0418">Kinase</keyword>
<keyword evidence="9" id="KW-1185">Reference proteome</keyword>
<dbReference type="Gene3D" id="3.30.200.20">
    <property type="entry name" value="Phosphorylase Kinase, domain 1"/>
    <property type="match status" value="1"/>
</dbReference>
<dbReference type="EMBL" id="ML014149">
    <property type="protein sequence ID" value="RKP02203.1"/>
    <property type="molecule type" value="Genomic_DNA"/>
</dbReference>
<feature type="region of interest" description="Disordered" evidence="6">
    <location>
        <begin position="1"/>
        <end position="47"/>
    </location>
</feature>
<feature type="binding site" evidence="5">
    <location>
        <position position="88"/>
    </location>
    <ligand>
        <name>ATP</name>
        <dbReference type="ChEBI" id="CHEBI:30616"/>
    </ligand>
</feature>
<feature type="compositionally biased region" description="Low complexity" evidence="6">
    <location>
        <begin position="15"/>
        <end position="43"/>
    </location>
</feature>
<evidence type="ECO:0000256" key="4">
    <source>
        <dbReference type="ARBA" id="ARBA00022840"/>
    </source>
</evidence>
<dbReference type="OrthoDB" id="341578at2759"/>
<evidence type="ECO:0000313" key="8">
    <source>
        <dbReference type="EMBL" id="RKP02203.1"/>
    </source>
</evidence>
<dbReference type="PROSITE" id="PS00107">
    <property type="entry name" value="PROTEIN_KINASE_ATP"/>
    <property type="match status" value="1"/>
</dbReference>
<dbReference type="GO" id="GO:0004694">
    <property type="term" value="F:eukaryotic translation initiation factor 2alpha kinase activity"/>
    <property type="evidence" value="ECO:0007669"/>
    <property type="project" value="TreeGrafter"/>
</dbReference>
<dbReference type="Proteomes" id="UP000274922">
    <property type="component" value="Unassembled WGS sequence"/>
</dbReference>
<accession>A0A4P9XA19</accession>
<gene>
    <name evidence="8" type="ORF">CXG81DRAFT_11040</name>
</gene>
<feature type="domain" description="Protein kinase" evidence="7">
    <location>
        <begin position="54"/>
        <end position="338"/>
    </location>
</feature>
<evidence type="ECO:0000256" key="3">
    <source>
        <dbReference type="ARBA" id="ARBA00022777"/>
    </source>
</evidence>
<dbReference type="PANTHER" id="PTHR11042:SF136">
    <property type="entry name" value="EIF-2-ALPHA KINASE GCN2"/>
    <property type="match status" value="1"/>
</dbReference>
<evidence type="ECO:0000256" key="5">
    <source>
        <dbReference type="PROSITE-ProRule" id="PRU10141"/>
    </source>
</evidence>
<keyword evidence="4 5" id="KW-0067">ATP-binding</keyword>
<dbReference type="GO" id="GO:0005524">
    <property type="term" value="F:ATP binding"/>
    <property type="evidence" value="ECO:0007669"/>
    <property type="project" value="UniProtKB-UniRule"/>
</dbReference>
<evidence type="ECO:0000256" key="2">
    <source>
        <dbReference type="ARBA" id="ARBA00022741"/>
    </source>
</evidence>
<dbReference type="PROSITE" id="PS50011">
    <property type="entry name" value="PROTEIN_KINASE_DOM"/>
    <property type="match status" value="1"/>
</dbReference>
<dbReference type="PROSITE" id="PS00109">
    <property type="entry name" value="PROTEIN_KINASE_TYR"/>
    <property type="match status" value="1"/>
</dbReference>
<feature type="non-terminal residue" evidence="8">
    <location>
        <position position="349"/>
    </location>
</feature>
<dbReference type="InterPro" id="IPR000719">
    <property type="entry name" value="Prot_kinase_dom"/>
</dbReference>
<dbReference type="SUPFAM" id="SSF56112">
    <property type="entry name" value="Protein kinase-like (PK-like)"/>
    <property type="match status" value="1"/>
</dbReference>
<dbReference type="InterPro" id="IPR011009">
    <property type="entry name" value="Kinase-like_dom_sf"/>
</dbReference>
<dbReference type="InterPro" id="IPR017441">
    <property type="entry name" value="Protein_kinase_ATP_BS"/>
</dbReference>
<reference evidence="9" key="1">
    <citation type="journal article" date="2018" name="Nat. Microbiol.">
        <title>Leveraging single-cell genomics to expand the fungal tree of life.</title>
        <authorList>
            <person name="Ahrendt S.R."/>
            <person name="Quandt C.A."/>
            <person name="Ciobanu D."/>
            <person name="Clum A."/>
            <person name="Salamov A."/>
            <person name="Andreopoulos B."/>
            <person name="Cheng J.F."/>
            <person name="Woyke T."/>
            <person name="Pelin A."/>
            <person name="Henrissat B."/>
            <person name="Reynolds N.K."/>
            <person name="Benny G.L."/>
            <person name="Smith M.E."/>
            <person name="James T.Y."/>
            <person name="Grigoriev I.V."/>
        </authorList>
    </citation>
    <scope>NUCLEOTIDE SEQUENCE [LARGE SCALE GENOMIC DNA]</scope>
    <source>
        <strain evidence="9">ATCC 52028</strain>
    </source>
</reference>
<dbReference type="GO" id="GO:0005829">
    <property type="term" value="C:cytosol"/>
    <property type="evidence" value="ECO:0007669"/>
    <property type="project" value="TreeGrafter"/>
</dbReference>
<evidence type="ECO:0000256" key="6">
    <source>
        <dbReference type="SAM" id="MobiDB-lite"/>
    </source>
</evidence>
<dbReference type="GO" id="GO:0005634">
    <property type="term" value="C:nucleus"/>
    <property type="evidence" value="ECO:0007669"/>
    <property type="project" value="TreeGrafter"/>
</dbReference>
<dbReference type="CDD" id="cd14046">
    <property type="entry name" value="STKc_EIF2AK4_GCN2_rpt2"/>
    <property type="match status" value="1"/>
</dbReference>
<protein>
    <recommendedName>
        <fullName evidence="7">Protein kinase domain-containing protein</fullName>
    </recommendedName>
</protein>
<dbReference type="InterPro" id="IPR008266">
    <property type="entry name" value="Tyr_kinase_AS"/>
</dbReference>
<dbReference type="PANTHER" id="PTHR11042">
    <property type="entry name" value="EUKARYOTIC TRANSLATION INITIATION FACTOR 2-ALPHA KINASE EIF2-ALPHA KINASE -RELATED"/>
    <property type="match status" value="1"/>
</dbReference>
<keyword evidence="1" id="KW-0808">Transferase</keyword>
<keyword evidence="2 5" id="KW-0547">Nucleotide-binding</keyword>
<dbReference type="GO" id="GO:1990625">
    <property type="term" value="P:negative regulation of cytoplasmic translational initiation in response to stress"/>
    <property type="evidence" value="ECO:0007669"/>
    <property type="project" value="TreeGrafter"/>
</dbReference>
<evidence type="ECO:0000256" key="1">
    <source>
        <dbReference type="ARBA" id="ARBA00022679"/>
    </source>
</evidence>
<evidence type="ECO:0000259" key="7">
    <source>
        <dbReference type="PROSITE" id="PS50011"/>
    </source>
</evidence>
<sequence>MARSASPKSTDDRPSTAPSRHAAAAAAATASSDGAASTSQAGAPVPASRYRHDFQEAEPLGRGSFGQVVKARNRLDGQVYAIKKIPLKRPPRHMAGTARVLREVQVLSRLSHANVVRYYQAWIEPVTPEEAAHAFKPRMQPSLLFIQMEFCPRQTLKDRLEEGLAREETWRFFRQILQGLAYVHSFGLIHRDLSPKNLFIADNGNVKLGDFGLATSQRRPPVSGAASESISHAAMTRQVGTPFYVAPELMAPQSAHAAGYSHKVDLYSLGIILFEMAYPFSTGMERAIVLRSLREPTCRFPDDFDQKALRGPAIILQLISHDAEKRPDCEVLLTSSELPMAMEDQVMTE</sequence>
<dbReference type="InterPro" id="IPR050339">
    <property type="entry name" value="CC_SR_Kinase"/>
</dbReference>
<dbReference type="STRING" id="1555241.A0A4P9XA19"/>
<name>A0A4P9XA19_9FUNG</name>
<organism evidence="8 9">
    <name type="scientific">Caulochytrium protostelioides</name>
    <dbReference type="NCBI Taxonomy" id="1555241"/>
    <lineage>
        <taxon>Eukaryota</taxon>
        <taxon>Fungi</taxon>
        <taxon>Fungi incertae sedis</taxon>
        <taxon>Chytridiomycota</taxon>
        <taxon>Chytridiomycota incertae sedis</taxon>
        <taxon>Chytridiomycetes</taxon>
        <taxon>Caulochytriales</taxon>
        <taxon>Caulochytriaceae</taxon>
        <taxon>Caulochytrium</taxon>
    </lineage>
</organism>
<dbReference type="Pfam" id="PF00069">
    <property type="entry name" value="Pkinase"/>
    <property type="match status" value="1"/>
</dbReference>
<evidence type="ECO:0000313" key="9">
    <source>
        <dbReference type="Proteomes" id="UP000274922"/>
    </source>
</evidence>
<proteinExistence type="predicted"/>